<dbReference type="AlphaFoldDB" id="A0A835HXE7"/>
<dbReference type="PROSITE" id="PS51519">
    <property type="entry name" value="RWP_RK"/>
    <property type="match status" value="1"/>
</dbReference>
<protein>
    <recommendedName>
        <fullName evidence="7">RWP-RK domain-containing protein</fullName>
    </recommendedName>
</protein>
<feature type="domain" description="RWP-RK" evidence="7">
    <location>
        <begin position="126"/>
        <end position="211"/>
    </location>
</feature>
<comment type="caution">
    <text evidence="8">The sequence shown here is derived from an EMBL/GenBank/DDBJ whole genome shotgun (WGS) entry which is preliminary data.</text>
</comment>
<evidence type="ECO:0000256" key="2">
    <source>
        <dbReference type="ARBA" id="ARBA00023015"/>
    </source>
</evidence>
<keyword evidence="2" id="KW-0805">Transcription regulation</keyword>
<keyword evidence="4" id="KW-0238">DNA-binding</keyword>
<gene>
    <name evidence="8" type="ORF">IFM89_023190</name>
</gene>
<dbReference type="Pfam" id="PF02042">
    <property type="entry name" value="RWP-RK"/>
    <property type="match status" value="1"/>
</dbReference>
<dbReference type="GO" id="GO:0003677">
    <property type="term" value="F:DNA binding"/>
    <property type="evidence" value="ECO:0007669"/>
    <property type="project" value="UniProtKB-KW"/>
</dbReference>
<dbReference type="GO" id="GO:0003700">
    <property type="term" value="F:DNA-binding transcription factor activity"/>
    <property type="evidence" value="ECO:0007669"/>
    <property type="project" value="InterPro"/>
</dbReference>
<evidence type="ECO:0000259" key="7">
    <source>
        <dbReference type="PROSITE" id="PS51519"/>
    </source>
</evidence>
<keyword evidence="3" id="KW-0175">Coiled coil</keyword>
<dbReference type="OrthoDB" id="6270329at2759"/>
<reference evidence="8 9" key="1">
    <citation type="submission" date="2020-10" db="EMBL/GenBank/DDBJ databases">
        <title>The Coptis chinensis genome and diversification of protoberbering-type alkaloids.</title>
        <authorList>
            <person name="Wang B."/>
            <person name="Shu S."/>
            <person name="Song C."/>
            <person name="Liu Y."/>
        </authorList>
    </citation>
    <scope>NUCLEOTIDE SEQUENCE [LARGE SCALE GENOMIC DNA]</scope>
    <source>
        <strain evidence="8">HL-2020</strain>
        <tissue evidence="8">Leaf</tissue>
    </source>
</reference>
<proteinExistence type="predicted"/>
<sequence length="342" mass="39224">MDRNSLQNFSNYETGVFEEDPFLLSNQLHPLDFSGYSSFNCQWELPLEENVLQSLPLTDKFPSTDPLEFSTMDFTPSQGDSYNVWGDNFGVLDEVGGVVDQQFESDKQIVLFNNEENSGEEVHKDKEVNVCRQRKTVSSCNEISRKSISRYFYMPITQAAKELNIGLTLLKKRCRELGISRWPHRKLMSLQTLIKNFQEMEAAEGQTQDSKIGDVVELLEQQRKLMEEWPEVELEENTKKLRQACFKANYKRRKVQGMLEWKSSPTNSHVNFETTETSTSTSSRIEIPHTAKKPLVDHNGKQLVDDSTGDLATMLHYGSRHIDPDGNGNVPREFGGCSMRFQ</sequence>
<organism evidence="8 9">
    <name type="scientific">Coptis chinensis</name>
    <dbReference type="NCBI Taxonomy" id="261450"/>
    <lineage>
        <taxon>Eukaryota</taxon>
        <taxon>Viridiplantae</taxon>
        <taxon>Streptophyta</taxon>
        <taxon>Embryophyta</taxon>
        <taxon>Tracheophyta</taxon>
        <taxon>Spermatophyta</taxon>
        <taxon>Magnoliopsida</taxon>
        <taxon>Ranunculales</taxon>
        <taxon>Ranunculaceae</taxon>
        <taxon>Coptidoideae</taxon>
        <taxon>Coptis</taxon>
    </lineage>
</organism>
<keyword evidence="5" id="KW-0804">Transcription</keyword>
<keyword evidence="6" id="KW-0539">Nucleus</keyword>
<name>A0A835HXE7_9MAGN</name>
<evidence type="ECO:0000256" key="6">
    <source>
        <dbReference type="ARBA" id="ARBA00023242"/>
    </source>
</evidence>
<dbReference type="EMBL" id="JADFTS010000005">
    <property type="protein sequence ID" value="KAF9606137.1"/>
    <property type="molecule type" value="Genomic_DNA"/>
</dbReference>
<dbReference type="PANTHER" id="PTHR46373">
    <property type="entry name" value="PROTEIN RKD4"/>
    <property type="match status" value="1"/>
</dbReference>
<evidence type="ECO:0000256" key="5">
    <source>
        <dbReference type="ARBA" id="ARBA00023163"/>
    </source>
</evidence>
<dbReference type="InterPro" id="IPR003035">
    <property type="entry name" value="RWP-RK_dom"/>
</dbReference>
<evidence type="ECO:0000256" key="3">
    <source>
        <dbReference type="ARBA" id="ARBA00023054"/>
    </source>
</evidence>
<evidence type="ECO:0000256" key="4">
    <source>
        <dbReference type="ARBA" id="ARBA00023125"/>
    </source>
</evidence>
<dbReference type="PANTHER" id="PTHR46373:SF2">
    <property type="entry name" value="RWP-RK DOMAIN-CONTAINING PROTEIN"/>
    <property type="match status" value="1"/>
</dbReference>
<dbReference type="Proteomes" id="UP000631114">
    <property type="component" value="Unassembled WGS sequence"/>
</dbReference>
<evidence type="ECO:0000313" key="9">
    <source>
        <dbReference type="Proteomes" id="UP000631114"/>
    </source>
</evidence>
<keyword evidence="9" id="KW-1185">Reference proteome</keyword>
<comment type="function">
    <text evidence="1">Putative transcription factor.</text>
</comment>
<evidence type="ECO:0000256" key="1">
    <source>
        <dbReference type="ARBA" id="ARBA00004049"/>
    </source>
</evidence>
<accession>A0A835HXE7</accession>
<dbReference type="InterPro" id="IPR044607">
    <property type="entry name" value="RKD-like"/>
</dbReference>
<evidence type="ECO:0000313" key="8">
    <source>
        <dbReference type="EMBL" id="KAF9606137.1"/>
    </source>
</evidence>